<keyword evidence="7" id="KW-0540">Nuclease</keyword>
<evidence type="ECO:0000256" key="5">
    <source>
        <dbReference type="SAM" id="MobiDB-lite"/>
    </source>
</evidence>
<comment type="caution">
    <text evidence="7">The sequence shown here is derived from an EMBL/GenBank/DDBJ whole genome shotgun (WGS) entry which is preliminary data.</text>
</comment>
<evidence type="ECO:0000256" key="2">
    <source>
        <dbReference type="ARBA" id="ARBA00009678"/>
    </source>
</evidence>
<organism evidence="7 8">
    <name type="scientific">Cyclospora cayetanensis</name>
    <dbReference type="NCBI Taxonomy" id="88456"/>
    <lineage>
        <taxon>Eukaryota</taxon>
        <taxon>Sar</taxon>
        <taxon>Alveolata</taxon>
        <taxon>Apicomplexa</taxon>
        <taxon>Conoidasida</taxon>
        <taxon>Coccidia</taxon>
        <taxon>Eucoccidiorida</taxon>
        <taxon>Eimeriorina</taxon>
        <taxon>Eimeriidae</taxon>
        <taxon>Cyclospora</taxon>
    </lineage>
</organism>
<dbReference type="SUPFAM" id="SSF56219">
    <property type="entry name" value="DNase I-like"/>
    <property type="match status" value="1"/>
</dbReference>
<proteinExistence type="inferred from homology"/>
<dbReference type="GO" id="GO:0004439">
    <property type="term" value="F:phosphatidylinositol-4,5-bisphosphate 5-phosphatase activity"/>
    <property type="evidence" value="ECO:0007669"/>
    <property type="project" value="UniProtKB-EC"/>
</dbReference>
<keyword evidence="7" id="KW-0269">Exonuclease</keyword>
<evidence type="ECO:0000256" key="4">
    <source>
        <dbReference type="ARBA" id="ARBA00022801"/>
    </source>
</evidence>
<evidence type="ECO:0000313" key="7">
    <source>
        <dbReference type="EMBL" id="OEH75493.1"/>
    </source>
</evidence>
<comment type="similarity">
    <text evidence="2">In the central section; belongs to the inositol 1,4,5-trisphosphate 5-phosphatase family.</text>
</comment>
<feature type="compositionally biased region" description="Low complexity" evidence="5">
    <location>
        <begin position="368"/>
        <end position="377"/>
    </location>
</feature>
<evidence type="ECO:0000259" key="6">
    <source>
        <dbReference type="PROSITE" id="PS50275"/>
    </source>
</evidence>
<feature type="compositionally biased region" description="Polar residues" evidence="5">
    <location>
        <begin position="39"/>
        <end position="60"/>
    </location>
</feature>
<dbReference type="PANTHER" id="PTHR11200">
    <property type="entry name" value="INOSITOL 5-PHOSPHATASE"/>
    <property type="match status" value="1"/>
</dbReference>
<protein>
    <recommendedName>
        <fullName evidence="3">phosphoinositide 5-phosphatase</fullName>
        <ecNumber evidence="3">3.1.3.36</ecNumber>
    </recommendedName>
</protein>
<dbReference type="EMBL" id="JROU02001713">
    <property type="protein sequence ID" value="OEH75493.1"/>
    <property type="molecule type" value="Genomic_DNA"/>
</dbReference>
<feature type="compositionally biased region" description="Low complexity" evidence="5">
    <location>
        <begin position="405"/>
        <end position="424"/>
    </location>
</feature>
<dbReference type="InterPro" id="IPR046985">
    <property type="entry name" value="IP5"/>
</dbReference>
<dbReference type="PANTHER" id="PTHR11200:SF275">
    <property type="entry name" value="LD06095P"/>
    <property type="match status" value="1"/>
</dbReference>
<dbReference type="EC" id="3.1.3.36" evidence="3"/>
<feature type="compositionally biased region" description="Basic residues" evidence="5">
    <location>
        <begin position="436"/>
        <end position="445"/>
    </location>
</feature>
<feature type="compositionally biased region" description="Low complexity" evidence="5">
    <location>
        <begin position="661"/>
        <end position="671"/>
    </location>
</feature>
<dbReference type="VEuPathDB" id="ToxoDB:LOC34622044"/>
<feature type="region of interest" description="Disordered" evidence="5">
    <location>
        <begin position="1494"/>
        <end position="1528"/>
    </location>
</feature>
<dbReference type="InterPro" id="IPR002013">
    <property type="entry name" value="SAC_dom"/>
</dbReference>
<sequence length="1638" mass="177412">MHPSRDAAGDPAAKEGIAATATPESSPFPEDVWRGPPRTFSSVATATNEPKAEMQSSASLVLQPPSAARAPSVEYSNQPDCRGSLERLALGAFQGGTVVTPLTACKVELHPLHPSLATQGSRTQETLGGLDTKRNLPSLHSTRDQRPLPSHTHEVPTNSNSTSSNSNSTSSNSKSTSSNSKSTSSNSKSTSSNSNSTSSNSKSTSKAQRATGISLCPPVSVQTNWGNGGAAAAAAPAARLSAGSLLSAALWNRLEAPLQELGLSTGASLDFLDDDKDLLGLDDIEVSLGSAIAKTWGGLISAASDSLASSGSWGDNGRGGVASWVQQQTQMLLGPQSLGLLLPEEDAGNNRNRVSDDEVWEAPPRTQSSDGGSLEDLCGGGGGDDRSLGRSTAGSKTSAIRIRISEGGEAAAEAATEGSEVGASVPPRGSGDIRERRQRHSHNHGQKSEPEATCCSESDGNRYASAIEKLLSAGFYFSTDIELTRSLQRQAELRLPKCRQTLPGFPDCSWQFDSCEERDAALLKDSCWNGFSFTQVADERFSWNAALLSDWKLSGIDPRWTVPLIQGYVGYARVERLGSRAPTSGGAARVLAVELLLICRRSCRRGGTRYNARGIDDEGDVANFAESEQRVRLLQLESLSSSSRSRTGMPRTSRFTRPRVSAHSCSSTASSVETPEASDAGVPLLCRKGCCYGHWASMLQVRGSVPLFWCQSGLTAQTAVTRNALLTANAFERHLHMLHRRYGPHLVFINLLSTTRENERRLTSSLEEQLQLYDHDHLSAIPPLHIRYDFHSQTKSKAYEAALGDFVQRELLASAAAIGFFCSPCEEAGGAAAGRKQEGVFRTNCLDCLDRTNVFQWFYCWFWLTQLLRESRYEAFLLPVTSRSAQGSSHPISVTPCSPSQYSGCEYLRVLSTPSDAPQDETCVLRDLIKKMWADQGDSISLQYTGTGSVFSSQIKQGGKSSLSSNIDHAIKSIGRFYHNTFEDSFRQECVDLLVGQHRLSGEAFYPQGDEGSERQGLPVSTQHHISGELLSPTVPHTADEGSPVPLRIWIGTWNVAGRDIHEWDNLEDWLTPINEQADLFVFCVQELVELTGLRVLMSLKDRDKESRLDVKTSAGLQALAWTSPPPPYLDSRRKTLDSLQKLLRKSSSGSTDVSAWGRDYERSNISAYYCSVYSPSLLVSDVDATTVKVGMKGNAGNKGAVGVRLSLGGVSFSFLNVHLASGQTSSHERVQQMQLVLQQAFQTGSSNYPMALHHDFAFIAGDFNFRLHMSHQQVVEELNNSNFKPLLSCDQLYICKKHHVPPFNSLIEPPITFRPTYKYKRNSQLYDLKRTPAWCDRILYGGRLVPPADSRGNRGNTHSAGSPVQCLSYTHHQCYFSSDHKPVSGVFEVSVPSRRLSRKGCVRSRLWQGESLRSSSFFQDSLDLRDTLRPPSNFPKASLGAESASGTSSIDCTSSRDWTSRAAQPESHSFSPFPTLTDVDMLAGGVPLLLPERSAGPLVQTPSNEAKESNLLSLPASPRDGGTQMSTEGSLDAIASRLVAAAAADSGNIRQLPETATSVKDGSANAMDALDALLSNIRVENQQTGGSASEWSLLDLSQPLSAAPRLEERQIVTDASEGQQPTARGGAQQHVFEDLLL</sequence>
<dbReference type="GO" id="GO:0046856">
    <property type="term" value="P:phosphatidylinositol dephosphorylation"/>
    <property type="evidence" value="ECO:0007669"/>
    <property type="project" value="InterPro"/>
</dbReference>
<feature type="compositionally biased region" description="Low complexity" evidence="5">
    <location>
        <begin position="157"/>
        <end position="206"/>
    </location>
</feature>
<evidence type="ECO:0000256" key="1">
    <source>
        <dbReference type="ARBA" id="ARBA00008943"/>
    </source>
</evidence>
<dbReference type="Proteomes" id="UP000095192">
    <property type="component" value="Unassembled WGS sequence"/>
</dbReference>
<keyword evidence="4" id="KW-0378">Hydrolase</keyword>
<feature type="region of interest" description="Disordered" evidence="5">
    <location>
        <begin position="116"/>
        <end position="210"/>
    </location>
</feature>
<dbReference type="GO" id="GO:0004519">
    <property type="term" value="F:endonuclease activity"/>
    <property type="evidence" value="ECO:0007669"/>
    <property type="project" value="UniProtKB-KW"/>
</dbReference>
<gene>
    <name evidence="7" type="ORF">cyc_05736</name>
</gene>
<dbReference type="Pfam" id="PF22669">
    <property type="entry name" value="Exo_endo_phos2"/>
    <property type="match status" value="1"/>
</dbReference>
<dbReference type="GO" id="GO:0004527">
    <property type="term" value="F:exonuclease activity"/>
    <property type="evidence" value="ECO:0007669"/>
    <property type="project" value="UniProtKB-KW"/>
</dbReference>
<dbReference type="InterPro" id="IPR000300">
    <property type="entry name" value="IPPc"/>
</dbReference>
<evidence type="ECO:0000313" key="8">
    <source>
        <dbReference type="Proteomes" id="UP000095192"/>
    </source>
</evidence>
<dbReference type="Gene3D" id="3.60.10.10">
    <property type="entry name" value="Endonuclease/exonuclease/phosphatase"/>
    <property type="match status" value="1"/>
</dbReference>
<feature type="region of interest" description="Disordered" evidence="5">
    <location>
        <begin position="1434"/>
        <end position="1475"/>
    </location>
</feature>
<feature type="region of interest" description="Disordered" evidence="5">
    <location>
        <begin position="641"/>
        <end position="674"/>
    </location>
</feature>
<keyword evidence="8" id="KW-1185">Reference proteome</keyword>
<comment type="similarity">
    <text evidence="1">Belongs to the synaptojanin family.</text>
</comment>
<dbReference type="InterPro" id="IPR036691">
    <property type="entry name" value="Endo/exonu/phosph_ase_sf"/>
</dbReference>
<accession>A0A1D3CWC3</accession>
<feature type="domain" description="SAC" evidence="6">
    <location>
        <begin position="470"/>
        <end position="946"/>
    </location>
</feature>
<dbReference type="SMART" id="SM00128">
    <property type="entry name" value="IPPc"/>
    <property type="match status" value="1"/>
</dbReference>
<dbReference type="PROSITE" id="PS50275">
    <property type="entry name" value="SAC"/>
    <property type="match status" value="1"/>
</dbReference>
<dbReference type="VEuPathDB" id="ToxoDB:cyc_05736"/>
<feature type="region of interest" description="Disordered" evidence="5">
    <location>
        <begin position="1"/>
        <end position="78"/>
    </location>
</feature>
<reference evidence="7 8" key="1">
    <citation type="journal article" date="2016" name="BMC Genomics">
        <title>Comparative genomics reveals Cyclospora cayetanensis possesses coccidia-like metabolism and invasion components but unique surface antigens.</title>
        <authorList>
            <person name="Liu S."/>
            <person name="Wang L."/>
            <person name="Zheng H."/>
            <person name="Xu Z."/>
            <person name="Roellig D.M."/>
            <person name="Li N."/>
            <person name="Frace M.A."/>
            <person name="Tang K."/>
            <person name="Arrowood M.J."/>
            <person name="Moss D.M."/>
            <person name="Zhang L."/>
            <person name="Feng Y."/>
            <person name="Xiao L."/>
        </authorList>
    </citation>
    <scope>NUCLEOTIDE SEQUENCE [LARGE SCALE GENOMIC DNA]</scope>
    <source>
        <strain evidence="7 8">CHN_HEN01</strain>
    </source>
</reference>
<dbReference type="Pfam" id="PF02383">
    <property type="entry name" value="Syja_N"/>
    <property type="match status" value="1"/>
</dbReference>
<evidence type="ECO:0000256" key="3">
    <source>
        <dbReference type="ARBA" id="ARBA00013044"/>
    </source>
</evidence>
<feature type="compositionally biased region" description="Basic and acidic residues" evidence="5">
    <location>
        <begin position="141"/>
        <end position="154"/>
    </location>
</feature>
<keyword evidence="7" id="KW-0255">Endonuclease</keyword>
<feature type="compositionally biased region" description="Polar residues" evidence="5">
    <location>
        <begin position="1445"/>
        <end position="1458"/>
    </location>
</feature>
<feature type="region of interest" description="Disordered" evidence="5">
    <location>
        <begin position="341"/>
        <end position="456"/>
    </location>
</feature>
<feature type="compositionally biased region" description="Polar residues" evidence="5">
    <location>
        <begin position="116"/>
        <end position="126"/>
    </location>
</feature>
<dbReference type="InParanoid" id="A0A1D3CWC3"/>
<name>A0A1D3CWC3_9EIME</name>